<name>A0A3B1BZI3_9ZZZZ</name>
<evidence type="ECO:0000313" key="1">
    <source>
        <dbReference type="EMBL" id="VAX21222.1"/>
    </source>
</evidence>
<dbReference type="AlphaFoldDB" id="A0A3B1BZI3"/>
<dbReference type="EMBL" id="UOGD01000191">
    <property type="protein sequence ID" value="VAX21222.1"/>
    <property type="molecule type" value="Genomic_DNA"/>
</dbReference>
<organism evidence="1">
    <name type="scientific">hydrothermal vent metagenome</name>
    <dbReference type="NCBI Taxonomy" id="652676"/>
    <lineage>
        <taxon>unclassified sequences</taxon>
        <taxon>metagenomes</taxon>
        <taxon>ecological metagenomes</taxon>
    </lineage>
</organism>
<reference evidence="1" key="1">
    <citation type="submission" date="2018-06" db="EMBL/GenBank/DDBJ databases">
        <authorList>
            <person name="Zhirakovskaya E."/>
        </authorList>
    </citation>
    <scope>NUCLEOTIDE SEQUENCE</scope>
</reference>
<proteinExistence type="predicted"/>
<protein>
    <submittedName>
        <fullName evidence="1">Uncharacterized protein</fullName>
    </submittedName>
</protein>
<accession>A0A3B1BZI3</accession>
<gene>
    <name evidence="1" type="ORF">MNBD_IGNAVI01-2024</name>
</gene>
<sequence length="382" mass="43052">MMKTRKSYVFLILFILFNVSLLNAQKNVKVKINVFEPLPELSFAAFVTNPFIQGTPRIFQIQLLPHGVDVVVVGILNWQRPGEGSYQPMVTFTTKPFKSRNFYNDQINTDPDIQIDDSDYDSDLVEENLKYGKPTGQYKLLIQVYDLNNNLLDEDIVDLGIKGIGFVNPAQTLEIIQPLAGSYHDPGGVIITWSEVLGVTDFVILANVRTNKDESLEEALKKGNPIVDNKSVGLKTSVNLRELLDRELVPGQEIVIQVRGIIPNPGGENILYSDIVNFNITDPNSTSGKKVSDEMIILFERIIDEMKNNPPDVSAEEQGNLDDFILTLEELLRKLRNGEITFNDMLVTTKSGGTLTYPEFIQLLEKLVQYPNLITNINFEEK</sequence>